<dbReference type="InterPro" id="IPR036390">
    <property type="entry name" value="WH_DNA-bd_sf"/>
</dbReference>
<dbReference type="AlphaFoldDB" id="A0A806FJY1"/>
<evidence type="ECO:0000313" key="5">
    <source>
        <dbReference type="EMBL" id="AEK30409.1"/>
    </source>
</evidence>
<reference evidence="5 6" key="1">
    <citation type="journal article" date="2011" name="J. Bacteriol.">
        <title>Genome Sequence of the Probiotic Strain Bifidobacterium animalis subsp. lactis CNCM I-2494.</title>
        <authorList>
            <person name="Chervaux C."/>
            <person name="Grimaldi C."/>
            <person name="Bolotin A."/>
            <person name="Quinquis B."/>
            <person name="Legrain-Raspaud S."/>
            <person name="van Hylckama Vlieg J.E."/>
            <person name="Denariaz G."/>
            <person name="Smokvina T."/>
        </authorList>
    </citation>
    <scope>NUCLEOTIDE SEQUENCE [LARGE SCALE GENOMIC DNA]</scope>
    <source>
        <strain evidence="5 6">CNCM I-2494</strain>
    </source>
</reference>
<dbReference type="GO" id="GO:0003700">
    <property type="term" value="F:DNA-binding transcription factor activity"/>
    <property type="evidence" value="ECO:0007669"/>
    <property type="project" value="InterPro"/>
</dbReference>
<dbReference type="CDD" id="cd07377">
    <property type="entry name" value="WHTH_GntR"/>
    <property type="match status" value="1"/>
</dbReference>
<dbReference type="Pfam" id="PF00392">
    <property type="entry name" value="GntR"/>
    <property type="match status" value="1"/>
</dbReference>
<keyword evidence="1" id="KW-0805">Transcription regulation</keyword>
<protein>
    <submittedName>
        <fullName evidence="5">Transcriptional regulator, GntR family</fullName>
    </submittedName>
</protein>
<dbReference type="PROSITE" id="PS50949">
    <property type="entry name" value="HTH_GNTR"/>
    <property type="match status" value="1"/>
</dbReference>
<accession>A0A806FJY1</accession>
<organism evidence="5 6">
    <name type="scientific">Bifidobacterium animalis subsp. lactis CNCM I-2494</name>
    <dbReference type="NCBI Taxonomy" id="1042403"/>
    <lineage>
        <taxon>Bacteria</taxon>
        <taxon>Bacillati</taxon>
        <taxon>Actinomycetota</taxon>
        <taxon>Actinomycetes</taxon>
        <taxon>Bifidobacteriales</taxon>
        <taxon>Bifidobacteriaceae</taxon>
        <taxon>Bifidobacterium</taxon>
    </lineage>
</organism>
<keyword evidence="2" id="KW-0238">DNA-binding</keyword>
<evidence type="ECO:0000256" key="1">
    <source>
        <dbReference type="ARBA" id="ARBA00023015"/>
    </source>
</evidence>
<keyword evidence="3" id="KW-0804">Transcription</keyword>
<dbReference type="PANTHER" id="PTHR38445:SF7">
    <property type="entry name" value="GNTR-FAMILY TRANSCRIPTIONAL REGULATOR"/>
    <property type="match status" value="1"/>
</dbReference>
<feature type="domain" description="HTH gntR-type" evidence="4">
    <location>
        <begin position="103"/>
        <end position="171"/>
    </location>
</feature>
<dbReference type="GO" id="GO:0003677">
    <property type="term" value="F:DNA binding"/>
    <property type="evidence" value="ECO:0007669"/>
    <property type="project" value="UniProtKB-KW"/>
</dbReference>
<dbReference type="Gene3D" id="1.10.10.10">
    <property type="entry name" value="Winged helix-like DNA-binding domain superfamily/Winged helix DNA-binding domain"/>
    <property type="match status" value="1"/>
</dbReference>
<dbReference type="Proteomes" id="UP000008394">
    <property type="component" value="Chromosome"/>
</dbReference>
<name>A0A806FJY1_BIFAN</name>
<dbReference type="InterPro" id="IPR000524">
    <property type="entry name" value="Tscrpt_reg_HTH_GntR"/>
</dbReference>
<dbReference type="KEGG" id="bnm:BALAC2494_00697"/>
<dbReference type="InterPro" id="IPR036388">
    <property type="entry name" value="WH-like_DNA-bd_sf"/>
</dbReference>
<evidence type="ECO:0000256" key="2">
    <source>
        <dbReference type="ARBA" id="ARBA00023125"/>
    </source>
</evidence>
<dbReference type="SUPFAM" id="SSF46785">
    <property type="entry name" value="Winged helix' DNA-binding domain"/>
    <property type="match status" value="1"/>
</dbReference>
<gene>
    <name evidence="5" type="ORF">BALAC2494_00697</name>
</gene>
<evidence type="ECO:0000256" key="3">
    <source>
        <dbReference type="ARBA" id="ARBA00023163"/>
    </source>
</evidence>
<sequence length="231" mass="25452">MPEMRKARHQLAVAFAPTTGDLMSTCGCIAGIPMIVHVFHHRVHISSYGMSRNMSVNMPVSQHDRDMHCSICYILLYIELGHIVFSRSKGGEMQLLISTTSMTPIYEQIVDQIRALIKEGRLKAGEPLDSVRSLARTCRISALTVKKAYDVLEREGLVVTVQGKGSFVAQISPNIVAEELNRQVEEQFAQAIAKARRLGLTREEILELVVMLLEDTSADSGDAPEGTEGAS</sequence>
<proteinExistence type="predicted"/>
<evidence type="ECO:0000259" key="4">
    <source>
        <dbReference type="PROSITE" id="PS50949"/>
    </source>
</evidence>
<evidence type="ECO:0000313" key="6">
    <source>
        <dbReference type="Proteomes" id="UP000008394"/>
    </source>
</evidence>
<dbReference type="SMART" id="SM00345">
    <property type="entry name" value="HTH_GNTR"/>
    <property type="match status" value="1"/>
</dbReference>
<dbReference type="EMBL" id="CP002915">
    <property type="protein sequence ID" value="AEK30409.1"/>
    <property type="molecule type" value="Genomic_DNA"/>
</dbReference>
<dbReference type="PANTHER" id="PTHR38445">
    <property type="entry name" value="HTH-TYPE TRANSCRIPTIONAL REPRESSOR YTRA"/>
    <property type="match status" value="1"/>
</dbReference>